<gene>
    <name evidence="3" type="ORF">Pta02_77110</name>
</gene>
<dbReference type="Pfam" id="PF02861">
    <property type="entry name" value="Clp_N"/>
    <property type="match status" value="2"/>
</dbReference>
<organism evidence="3 4">
    <name type="scientific">Planobispora takensis</name>
    <dbReference type="NCBI Taxonomy" id="1367882"/>
    <lineage>
        <taxon>Bacteria</taxon>
        <taxon>Bacillati</taxon>
        <taxon>Actinomycetota</taxon>
        <taxon>Actinomycetes</taxon>
        <taxon>Streptosporangiales</taxon>
        <taxon>Streptosporangiaceae</taxon>
        <taxon>Planobispora</taxon>
    </lineage>
</organism>
<dbReference type="InterPro" id="IPR004176">
    <property type="entry name" value="Clp_R_N"/>
</dbReference>
<protein>
    <recommendedName>
        <fullName evidence="2">Clp R domain-containing protein</fullName>
    </recommendedName>
</protein>
<reference evidence="3" key="1">
    <citation type="submission" date="2021-01" db="EMBL/GenBank/DDBJ databases">
        <title>Whole genome shotgun sequence of Planobispora takensis NBRC 109077.</title>
        <authorList>
            <person name="Komaki H."/>
            <person name="Tamura T."/>
        </authorList>
    </citation>
    <scope>NUCLEOTIDE SEQUENCE</scope>
    <source>
        <strain evidence="3">NBRC 109077</strain>
    </source>
</reference>
<dbReference type="Gene3D" id="1.10.1780.10">
    <property type="entry name" value="Clp, N-terminal domain"/>
    <property type="match status" value="2"/>
</dbReference>
<dbReference type="PROSITE" id="PS51903">
    <property type="entry name" value="CLP_R"/>
    <property type="match status" value="1"/>
</dbReference>
<dbReference type="Proteomes" id="UP000634476">
    <property type="component" value="Unassembled WGS sequence"/>
</dbReference>
<name>A0A8J3T7U3_9ACTN</name>
<dbReference type="InterPro" id="IPR036628">
    <property type="entry name" value="Clp_N_dom_sf"/>
</dbReference>
<dbReference type="EMBL" id="BOOK01000076">
    <property type="protein sequence ID" value="GII05703.1"/>
    <property type="molecule type" value="Genomic_DNA"/>
</dbReference>
<dbReference type="AlphaFoldDB" id="A0A8J3T7U3"/>
<feature type="domain" description="Clp R" evidence="2">
    <location>
        <begin position="16"/>
        <end position="138"/>
    </location>
</feature>
<evidence type="ECO:0000313" key="3">
    <source>
        <dbReference type="EMBL" id="GII05703.1"/>
    </source>
</evidence>
<dbReference type="SUPFAM" id="SSF81923">
    <property type="entry name" value="Double Clp-N motif"/>
    <property type="match status" value="1"/>
</dbReference>
<evidence type="ECO:0000256" key="1">
    <source>
        <dbReference type="PROSITE-ProRule" id="PRU01251"/>
    </source>
</evidence>
<evidence type="ECO:0000313" key="4">
    <source>
        <dbReference type="Proteomes" id="UP000634476"/>
    </source>
</evidence>
<proteinExistence type="predicted"/>
<dbReference type="RefSeq" id="WP_203879907.1">
    <property type="nucleotide sequence ID" value="NZ_BOOK01000076.1"/>
</dbReference>
<evidence type="ECO:0000259" key="2">
    <source>
        <dbReference type="PROSITE" id="PS51903"/>
    </source>
</evidence>
<keyword evidence="4" id="KW-1185">Reference proteome</keyword>
<keyword evidence="1" id="KW-0677">Repeat</keyword>
<comment type="caution">
    <text evidence="3">The sequence shown here is derived from an EMBL/GenBank/DDBJ whole genome shotgun (WGS) entry which is preliminary data.</text>
</comment>
<accession>A0A8J3T7U3</accession>
<sequence length="138" mass="15133">MLRGLIRRRKVLHRPLERLLTDRARKALEAAGREARILGDDHPTSRHLLAGLARRDDSVAVMVLTRLGVDAGRTRIRAPEADLRSIVGQARLQAAGLGHAYIGTEHLLLGLIRQEGPQALGVGLEETRTQVVAVLHGR</sequence>